<dbReference type="AlphaFoldDB" id="A0A9J6H4Q4"/>
<name>A0A9J6H4Q4_HAELO</name>
<dbReference type="OrthoDB" id="6505872at2759"/>
<gene>
    <name evidence="1" type="ORF">HPB48_023233</name>
</gene>
<proteinExistence type="predicted"/>
<sequence>MPDKIVSVQRVPVPGHEALCMTLRHLAHPNRLVELEMMFNRHLSVLSSVVNKVLAHVEYHFGYLLHNLTTHTWLNLDSLE</sequence>
<dbReference type="Proteomes" id="UP000821853">
    <property type="component" value="Unassembled WGS sequence"/>
</dbReference>
<comment type="caution">
    <text evidence="1">The sequence shown here is derived from an EMBL/GenBank/DDBJ whole genome shotgun (WGS) entry which is preliminary data.</text>
</comment>
<dbReference type="VEuPathDB" id="VectorBase:HLOH_064574"/>
<evidence type="ECO:0000313" key="1">
    <source>
        <dbReference type="EMBL" id="KAH9382677.1"/>
    </source>
</evidence>
<reference evidence="1 2" key="1">
    <citation type="journal article" date="2020" name="Cell">
        <title>Large-Scale Comparative Analyses of Tick Genomes Elucidate Their Genetic Diversity and Vector Capacities.</title>
        <authorList>
            <consortium name="Tick Genome and Microbiome Consortium (TIGMIC)"/>
            <person name="Jia N."/>
            <person name="Wang J."/>
            <person name="Shi W."/>
            <person name="Du L."/>
            <person name="Sun Y."/>
            <person name="Zhan W."/>
            <person name="Jiang J.F."/>
            <person name="Wang Q."/>
            <person name="Zhang B."/>
            <person name="Ji P."/>
            <person name="Bell-Sakyi L."/>
            <person name="Cui X.M."/>
            <person name="Yuan T.T."/>
            <person name="Jiang B.G."/>
            <person name="Yang W.F."/>
            <person name="Lam T.T."/>
            <person name="Chang Q.C."/>
            <person name="Ding S.J."/>
            <person name="Wang X.J."/>
            <person name="Zhu J.G."/>
            <person name="Ruan X.D."/>
            <person name="Zhao L."/>
            <person name="Wei J.T."/>
            <person name="Ye R.Z."/>
            <person name="Que T.C."/>
            <person name="Du C.H."/>
            <person name="Zhou Y.H."/>
            <person name="Cheng J.X."/>
            <person name="Dai P.F."/>
            <person name="Guo W.B."/>
            <person name="Han X.H."/>
            <person name="Huang E.J."/>
            <person name="Li L.F."/>
            <person name="Wei W."/>
            <person name="Gao Y.C."/>
            <person name="Liu J.Z."/>
            <person name="Shao H.Z."/>
            <person name="Wang X."/>
            <person name="Wang C.C."/>
            <person name="Yang T.C."/>
            <person name="Huo Q.B."/>
            <person name="Li W."/>
            <person name="Chen H.Y."/>
            <person name="Chen S.E."/>
            <person name="Zhou L.G."/>
            <person name="Ni X.B."/>
            <person name="Tian J.H."/>
            <person name="Sheng Y."/>
            <person name="Liu T."/>
            <person name="Pan Y.S."/>
            <person name="Xia L.Y."/>
            <person name="Li J."/>
            <person name="Zhao F."/>
            <person name="Cao W.C."/>
        </authorList>
    </citation>
    <scope>NUCLEOTIDE SEQUENCE [LARGE SCALE GENOMIC DNA]</scope>
    <source>
        <strain evidence="1">HaeL-2018</strain>
    </source>
</reference>
<organism evidence="1 2">
    <name type="scientific">Haemaphysalis longicornis</name>
    <name type="common">Bush tick</name>
    <dbReference type="NCBI Taxonomy" id="44386"/>
    <lineage>
        <taxon>Eukaryota</taxon>
        <taxon>Metazoa</taxon>
        <taxon>Ecdysozoa</taxon>
        <taxon>Arthropoda</taxon>
        <taxon>Chelicerata</taxon>
        <taxon>Arachnida</taxon>
        <taxon>Acari</taxon>
        <taxon>Parasitiformes</taxon>
        <taxon>Ixodida</taxon>
        <taxon>Ixodoidea</taxon>
        <taxon>Ixodidae</taxon>
        <taxon>Haemaphysalinae</taxon>
        <taxon>Haemaphysalis</taxon>
    </lineage>
</organism>
<dbReference type="PANTHER" id="PTHR34615">
    <property type="entry name" value="PX DOMAIN-CONTAINING PROTEIN"/>
    <property type="match status" value="1"/>
</dbReference>
<dbReference type="EMBL" id="JABSTR010000149">
    <property type="protein sequence ID" value="KAH9382677.1"/>
    <property type="molecule type" value="Genomic_DNA"/>
</dbReference>
<dbReference type="PANTHER" id="PTHR34615:SF1">
    <property type="entry name" value="PX DOMAIN-CONTAINING PROTEIN"/>
    <property type="match status" value="1"/>
</dbReference>
<keyword evidence="2" id="KW-1185">Reference proteome</keyword>
<accession>A0A9J6H4Q4</accession>
<protein>
    <submittedName>
        <fullName evidence="1">Uncharacterized protein</fullName>
    </submittedName>
</protein>
<evidence type="ECO:0000313" key="2">
    <source>
        <dbReference type="Proteomes" id="UP000821853"/>
    </source>
</evidence>